<evidence type="ECO:0000313" key="1">
    <source>
        <dbReference type="EMBL" id="KAI3768520.1"/>
    </source>
</evidence>
<dbReference type="EMBL" id="CM042011">
    <property type="protein sequence ID" value="KAI3768520.1"/>
    <property type="molecule type" value="Genomic_DNA"/>
</dbReference>
<protein>
    <submittedName>
        <fullName evidence="1">Uncharacterized protein</fullName>
    </submittedName>
</protein>
<reference evidence="2" key="1">
    <citation type="journal article" date="2022" name="Mol. Ecol. Resour.">
        <title>The genomes of chicory, endive, great burdock and yacon provide insights into Asteraceae palaeo-polyploidization history and plant inulin production.</title>
        <authorList>
            <person name="Fan W."/>
            <person name="Wang S."/>
            <person name="Wang H."/>
            <person name="Wang A."/>
            <person name="Jiang F."/>
            <person name="Liu H."/>
            <person name="Zhao H."/>
            <person name="Xu D."/>
            <person name="Zhang Y."/>
        </authorList>
    </citation>
    <scope>NUCLEOTIDE SEQUENCE [LARGE SCALE GENOMIC DNA]</scope>
    <source>
        <strain evidence="2">cv. Punajuju</strain>
    </source>
</reference>
<organism evidence="1 2">
    <name type="scientific">Cichorium intybus</name>
    <name type="common">Chicory</name>
    <dbReference type="NCBI Taxonomy" id="13427"/>
    <lineage>
        <taxon>Eukaryota</taxon>
        <taxon>Viridiplantae</taxon>
        <taxon>Streptophyta</taxon>
        <taxon>Embryophyta</taxon>
        <taxon>Tracheophyta</taxon>
        <taxon>Spermatophyta</taxon>
        <taxon>Magnoliopsida</taxon>
        <taxon>eudicotyledons</taxon>
        <taxon>Gunneridae</taxon>
        <taxon>Pentapetalae</taxon>
        <taxon>asterids</taxon>
        <taxon>campanulids</taxon>
        <taxon>Asterales</taxon>
        <taxon>Asteraceae</taxon>
        <taxon>Cichorioideae</taxon>
        <taxon>Cichorieae</taxon>
        <taxon>Cichoriinae</taxon>
        <taxon>Cichorium</taxon>
    </lineage>
</organism>
<keyword evidence="2" id="KW-1185">Reference proteome</keyword>
<proteinExistence type="predicted"/>
<name>A0ACB9FCA9_CICIN</name>
<sequence length="949" mass="104746">MTEGDNPNTDLAIQLANRVKIFQLQNPKLPQSIAMGLLTGSVPWQGEILTGKNGGERGKASAAAGNSSATNRPTSSTHISDSHRNHQLRPTSQPLRSEVFNRANGDDGVNNAAPNGGGNQANDTAPNGGGNQAGDHGVNNVAPNGGGNQAVNNAAPNGGGDKATIKKTAGDGAGGADAGSREETREERSRSDFFDVAGNSSAPIFRGANSSAVNGTISGDGSSSIGNGSSKSIVSSGCSFSSGKKGEGFDADKGNEGFSNFNPKSRKIDFDPEKEEMAEITPEVYSFISYINKGLKNCRNDQRNGGNANIIFSGDNLRDKTWILDSGATDTMTYEISDLISLSKPRKAQIQTANGEKMEVKQGGTIEFSPMLKLSNCLYVPSLSQNLLSISHVTKELNCSVLMHPTFCILQDIRTGAIIGRGTEKQGLYYVDEVTQNGTVMMAHGTTEREAWLWHRRLGHPSTGYLHTLFPNLFPSKNLSLCETCVLAKSHRQTFKPNKTRVDVPFSLIHSDVWGPSPIIGGQNLRFFVLFIDDCTRMTWMYFLKNKSEVLDKFIMFHTMIQTQFQKNIQIFRSDNGGEFVNTSMKQFFQSKGIIHQTSCPHTPEQNGVAERKNRFLLEITRALLIESKVPKSFWPEALATATYLINRLPTNILKFKTPLQTLSEFVKIPSFLMLEPKIFGCTTFVHIPKSQRNKLDPCAEKCVFVGYGVNQKGYRCYNPKTHHMFTTMNCDFLETEYYYASQHSGQGEIESSDTLSWLEYVQATSEENIHSTQESPNETAQKTSHNISTQYTNPNSSAIPDQSPNLTSEVCNTQSPHTHDSPEHVDLVTSDHETATEQEEQLDIREQEELIQEQPTGRYMLPPRTNRGIPPKRYSPERESRGSRYPMANMAKGNLTQEAKAFNAALYSEETPTSIDQALKMKNWKDAMENEMKALLKNDTWEKCVIPI</sequence>
<dbReference type="Proteomes" id="UP001055811">
    <property type="component" value="Linkage Group LG03"/>
</dbReference>
<comment type="caution">
    <text evidence="1">The sequence shown here is derived from an EMBL/GenBank/DDBJ whole genome shotgun (WGS) entry which is preliminary data.</text>
</comment>
<evidence type="ECO:0000313" key="2">
    <source>
        <dbReference type="Proteomes" id="UP001055811"/>
    </source>
</evidence>
<accession>A0ACB9FCA9</accession>
<reference evidence="1 2" key="2">
    <citation type="journal article" date="2022" name="Mol. Ecol. Resour.">
        <title>The genomes of chicory, endive, great burdock and yacon provide insights into Asteraceae paleo-polyploidization history and plant inulin production.</title>
        <authorList>
            <person name="Fan W."/>
            <person name="Wang S."/>
            <person name="Wang H."/>
            <person name="Wang A."/>
            <person name="Jiang F."/>
            <person name="Liu H."/>
            <person name="Zhao H."/>
            <person name="Xu D."/>
            <person name="Zhang Y."/>
        </authorList>
    </citation>
    <scope>NUCLEOTIDE SEQUENCE [LARGE SCALE GENOMIC DNA]</scope>
    <source>
        <strain evidence="2">cv. Punajuju</strain>
        <tissue evidence="1">Leaves</tissue>
    </source>
</reference>
<gene>
    <name evidence="1" type="ORF">L2E82_19267</name>
</gene>